<name>A0AAP9DDK4_9ENTR</name>
<sequence length="73" mass="7739">MTSLSATIQVLAKERGLSISGLADKMGVNRKTLYSCIHGNPRLSSLQSIADALNVRLSDVIAIAEDVEQAAPE</sequence>
<dbReference type="PROSITE" id="PS50943">
    <property type="entry name" value="HTH_CROC1"/>
    <property type="match status" value="1"/>
</dbReference>
<feature type="domain" description="HTH cro/C1-type" evidence="1">
    <location>
        <begin position="8"/>
        <end position="60"/>
    </location>
</feature>
<evidence type="ECO:0000313" key="2">
    <source>
        <dbReference type="EMBL" id="QDK20865.1"/>
    </source>
</evidence>
<dbReference type="Proteomes" id="UP000317812">
    <property type="component" value="Chromosome"/>
</dbReference>
<dbReference type="SMART" id="SM00530">
    <property type="entry name" value="HTH_XRE"/>
    <property type="match status" value="1"/>
</dbReference>
<accession>A0AAP9DDK4</accession>
<protein>
    <submittedName>
        <fullName evidence="2">XRE family transcriptional regulator</fullName>
    </submittedName>
</protein>
<dbReference type="CDD" id="cd00093">
    <property type="entry name" value="HTH_XRE"/>
    <property type="match status" value="1"/>
</dbReference>
<evidence type="ECO:0000313" key="3">
    <source>
        <dbReference type="Proteomes" id="UP000317812"/>
    </source>
</evidence>
<evidence type="ECO:0000259" key="1">
    <source>
        <dbReference type="PROSITE" id="PS50943"/>
    </source>
</evidence>
<organism evidence="2 3">
    <name type="scientific">Leclercia adecarboxylata</name>
    <dbReference type="NCBI Taxonomy" id="83655"/>
    <lineage>
        <taxon>Bacteria</taxon>
        <taxon>Pseudomonadati</taxon>
        <taxon>Pseudomonadota</taxon>
        <taxon>Gammaproteobacteria</taxon>
        <taxon>Enterobacterales</taxon>
        <taxon>Enterobacteriaceae</taxon>
        <taxon>Leclercia</taxon>
    </lineage>
</organism>
<dbReference type="GO" id="GO:0003677">
    <property type="term" value="F:DNA binding"/>
    <property type="evidence" value="ECO:0007669"/>
    <property type="project" value="InterPro"/>
</dbReference>
<dbReference type="EMBL" id="CP035382">
    <property type="protein sequence ID" value="QDK20865.1"/>
    <property type="molecule type" value="Genomic_DNA"/>
</dbReference>
<dbReference type="AlphaFoldDB" id="A0AAP9DDK4"/>
<proteinExistence type="predicted"/>
<reference evidence="2 3" key="1">
    <citation type="submission" date="2019-01" db="EMBL/GenBank/DDBJ databases">
        <title>Florfenicol resistance in Enterobacteriaceae and whole-genome sequence analysis of florfenicol-resistant Leclercia adecarboxylata strain R25.</title>
        <authorList>
            <person name="Bao Q."/>
            <person name="Ying Y."/>
        </authorList>
    </citation>
    <scope>NUCLEOTIDE SEQUENCE [LARGE SCALE GENOMIC DNA]</scope>
    <source>
        <strain evidence="2 3">R25</strain>
    </source>
</reference>
<gene>
    <name evidence="2" type="ORF">ES815_22135</name>
</gene>
<dbReference type="Gene3D" id="1.10.260.40">
    <property type="entry name" value="lambda repressor-like DNA-binding domains"/>
    <property type="match status" value="1"/>
</dbReference>
<dbReference type="InterPro" id="IPR001387">
    <property type="entry name" value="Cro/C1-type_HTH"/>
</dbReference>
<dbReference type="RefSeq" id="WP_142489726.1">
    <property type="nucleotide sequence ID" value="NZ_CP035382.1"/>
</dbReference>
<dbReference type="SUPFAM" id="SSF47413">
    <property type="entry name" value="lambda repressor-like DNA-binding domains"/>
    <property type="match status" value="1"/>
</dbReference>
<dbReference type="InterPro" id="IPR010982">
    <property type="entry name" value="Lambda_DNA-bd_dom_sf"/>
</dbReference>
<dbReference type="Pfam" id="PF13443">
    <property type="entry name" value="HTH_26"/>
    <property type="match status" value="1"/>
</dbReference>